<keyword evidence="2" id="KW-0547">Nucleotide-binding</keyword>
<dbReference type="SMART" id="SM00175">
    <property type="entry name" value="RAB"/>
    <property type="match status" value="1"/>
</dbReference>
<protein>
    <submittedName>
        <fullName evidence="5">Uncharacterized protein</fullName>
    </submittedName>
</protein>
<dbReference type="SUPFAM" id="SSF52540">
    <property type="entry name" value="P-loop containing nucleoside triphosphate hydrolases"/>
    <property type="match status" value="1"/>
</dbReference>
<dbReference type="NCBIfam" id="TIGR00231">
    <property type="entry name" value="small_GTP"/>
    <property type="match status" value="1"/>
</dbReference>
<dbReference type="PROSITE" id="PS51420">
    <property type="entry name" value="RHO"/>
    <property type="match status" value="1"/>
</dbReference>
<evidence type="ECO:0000256" key="2">
    <source>
        <dbReference type="ARBA" id="ARBA00022741"/>
    </source>
</evidence>
<dbReference type="SMART" id="SM00176">
    <property type="entry name" value="RAN"/>
    <property type="match status" value="1"/>
</dbReference>
<comment type="similarity">
    <text evidence="1">Belongs to the small GTPase superfamily. Rab family.</text>
</comment>
<dbReference type="PRINTS" id="PR00449">
    <property type="entry name" value="RASTRNSFRMNG"/>
</dbReference>
<sequence length="150" mass="17056">MRLSDDTFTESYLSTIGVDFKIRNVEVENKVIKLQIWDTAGQERFRTITSSYYKGAHGIMVLYDVTSRESFANVEHWFQEVSKYGTENVKILLVGNKCDTVFERKVTTVQGEGLAQKHNALFIETSARTNTNVEEAFLKLALAVKSSYSL</sequence>
<keyword evidence="3" id="KW-0342">GTP-binding</keyword>
<dbReference type="PANTHER" id="PTHR47977">
    <property type="entry name" value="RAS-RELATED PROTEIN RAB"/>
    <property type="match status" value="1"/>
</dbReference>
<dbReference type="SMART" id="SM00173">
    <property type="entry name" value="RAS"/>
    <property type="match status" value="1"/>
</dbReference>
<dbReference type="PROSITE" id="PS51421">
    <property type="entry name" value="RAS"/>
    <property type="match status" value="1"/>
</dbReference>
<accession>A0A6B2LPT7</accession>
<dbReference type="InterPro" id="IPR050227">
    <property type="entry name" value="Rab"/>
</dbReference>
<keyword evidence="4" id="KW-0449">Lipoprotein</keyword>
<dbReference type="InterPro" id="IPR027417">
    <property type="entry name" value="P-loop_NTPase"/>
</dbReference>
<dbReference type="GO" id="GO:0003924">
    <property type="term" value="F:GTPase activity"/>
    <property type="evidence" value="ECO:0007669"/>
    <property type="project" value="InterPro"/>
</dbReference>
<evidence type="ECO:0000256" key="3">
    <source>
        <dbReference type="ARBA" id="ARBA00023134"/>
    </source>
</evidence>
<dbReference type="EMBL" id="GIBP01009759">
    <property type="protein sequence ID" value="NDV38728.1"/>
    <property type="molecule type" value="Transcribed_RNA"/>
</dbReference>
<organism evidence="5">
    <name type="scientific">Arcella intermedia</name>
    <dbReference type="NCBI Taxonomy" id="1963864"/>
    <lineage>
        <taxon>Eukaryota</taxon>
        <taxon>Amoebozoa</taxon>
        <taxon>Tubulinea</taxon>
        <taxon>Elardia</taxon>
        <taxon>Arcellinida</taxon>
        <taxon>Sphaerothecina</taxon>
        <taxon>Arcellidae</taxon>
        <taxon>Arcella</taxon>
    </lineage>
</organism>
<dbReference type="AlphaFoldDB" id="A0A6B2LPT7"/>
<dbReference type="Pfam" id="PF00071">
    <property type="entry name" value="Ras"/>
    <property type="match status" value="1"/>
</dbReference>
<name>A0A6B2LPT7_9EUKA</name>
<dbReference type="InterPro" id="IPR005225">
    <property type="entry name" value="Small_GTP-bd"/>
</dbReference>
<evidence type="ECO:0000256" key="1">
    <source>
        <dbReference type="ARBA" id="ARBA00006270"/>
    </source>
</evidence>
<evidence type="ECO:0000256" key="4">
    <source>
        <dbReference type="ARBA" id="ARBA00023288"/>
    </source>
</evidence>
<dbReference type="InterPro" id="IPR001806">
    <property type="entry name" value="Small_GTPase"/>
</dbReference>
<dbReference type="GO" id="GO:0005525">
    <property type="term" value="F:GTP binding"/>
    <property type="evidence" value="ECO:0007669"/>
    <property type="project" value="UniProtKB-KW"/>
</dbReference>
<reference evidence="5" key="1">
    <citation type="journal article" date="2020" name="J. Eukaryot. Microbiol.">
        <title>De novo Sequencing, Assembly and Annotation of the Transcriptome for the Free-Living Testate Amoeba Arcella intermedia.</title>
        <authorList>
            <person name="Ribeiro G.M."/>
            <person name="Porfirio-Sousa A.L."/>
            <person name="Maurer-Alcala X.X."/>
            <person name="Katz L.A."/>
            <person name="Lahr D.J.G."/>
        </authorList>
    </citation>
    <scope>NUCLEOTIDE SEQUENCE</scope>
</reference>
<dbReference type="SMART" id="SM00174">
    <property type="entry name" value="RHO"/>
    <property type="match status" value="1"/>
</dbReference>
<evidence type="ECO:0000313" key="5">
    <source>
        <dbReference type="EMBL" id="NDV38728.1"/>
    </source>
</evidence>
<dbReference type="Gene3D" id="3.40.50.300">
    <property type="entry name" value="P-loop containing nucleotide triphosphate hydrolases"/>
    <property type="match status" value="1"/>
</dbReference>
<dbReference type="PROSITE" id="PS51419">
    <property type="entry name" value="RAB"/>
    <property type="match status" value="1"/>
</dbReference>
<proteinExistence type="inferred from homology"/>
<dbReference type="FunFam" id="3.40.50.300:FF:001447">
    <property type="entry name" value="Ras-related protein Rab-1B"/>
    <property type="match status" value="1"/>
</dbReference>